<name>A0A8S1RTR8_9CILI</name>
<dbReference type="Proteomes" id="UP000692954">
    <property type="component" value="Unassembled WGS sequence"/>
</dbReference>
<protein>
    <submittedName>
        <fullName evidence="1">Uncharacterized protein</fullName>
    </submittedName>
</protein>
<organism evidence="1 2">
    <name type="scientific">Paramecium sonneborni</name>
    <dbReference type="NCBI Taxonomy" id="65129"/>
    <lineage>
        <taxon>Eukaryota</taxon>
        <taxon>Sar</taxon>
        <taxon>Alveolata</taxon>
        <taxon>Ciliophora</taxon>
        <taxon>Intramacronucleata</taxon>
        <taxon>Oligohymenophorea</taxon>
        <taxon>Peniculida</taxon>
        <taxon>Parameciidae</taxon>
        <taxon>Paramecium</taxon>
    </lineage>
</organism>
<sequence>MVQTVAYPNISQSLQIRKATKQNIIENMVYIDAITNPLCITNQAITAVLIYTNLPCHNNKTAKCLNFSIEKSLAKAAYFPSLLIIPTPTSAAQIIATSFPPSSIDSSVFQVCSLINSDTNAFYVGKHLQYTTARALQAIWKNAVC</sequence>
<dbReference type="EMBL" id="CAJJDN010000321">
    <property type="protein sequence ID" value="CAD8130722.1"/>
    <property type="molecule type" value="Genomic_DNA"/>
</dbReference>
<proteinExistence type="predicted"/>
<keyword evidence="2" id="KW-1185">Reference proteome</keyword>
<accession>A0A8S1RTR8</accession>
<gene>
    <name evidence="1" type="ORF">PSON_ATCC_30995.1.T3210008</name>
</gene>
<reference evidence="1" key="1">
    <citation type="submission" date="2021-01" db="EMBL/GenBank/DDBJ databases">
        <authorList>
            <consortium name="Genoscope - CEA"/>
            <person name="William W."/>
        </authorList>
    </citation>
    <scope>NUCLEOTIDE SEQUENCE</scope>
</reference>
<dbReference type="AlphaFoldDB" id="A0A8S1RTR8"/>
<evidence type="ECO:0000313" key="1">
    <source>
        <dbReference type="EMBL" id="CAD8130722.1"/>
    </source>
</evidence>
<comment type="caution">
    <text evidence="1">The sequence shown here is derived from an EMBL/GenBank/DDBJ whole genome shotgun (WGS) entry which is preliminary data.</text>
</comment>
<evidence type="ECO:0000313" key="2">
    <source>
        <dbReference type="Proteomes" id="UP000692954"/>
    </source>
</evidence>